<protein>
    <submittedName>
        <fullName evidence="2">Uncharacterized protein</fullName>
    </submittedName>
</protein>
<sequence>MRLRTRTPPVGSRARTAKGFRREWEKRLAQTEAAAGEIKSTVYIHKPDHGLQTLIANRRLRLSDVGTNSSLSYTPPRDRASDGCYGNEDGDHKEDEEYTNEEDDEYTDDEDTNREDEDEDDYADDEDSDEWQTAEEEVKVNEKIVPIVNSGDAVEDLEANSGHCVVIGGHEVRATISEEPECRPRLWRWDGRIDLYDGEDACSPKSFRGFYVESLDDDDDDEDDDESEEEKVEEGGNLGLDDEEEEEEEAKEGTGG</sequence>
<evidence type="ECO:0000313" key="3">
    <source>
        <dbReference type="Proteomes" id="UP000317650"/>
    </source>
</evidence>
<dbReference type="PANTHER" id="PTHR35286">
    <property type="entry name" value="EXPRESSED PROTEIN"/>
    <property type="match status" value="1"/>
</dbReference>
<evidence type="ECO:0000256" key="1">
    <source>
        <dbReference type="SAM" id="MobiDB-lite"/>
    </source>
</evidence>
<dbReference type="EMBL" id="PYDT01000002">
    <property type="protein sequence ID" value="THU70923.1"/>
    <property type="molecule type" value="Genomic_DNA"/>
</dbReference>
<dbReference type="STRING" id="52838.A0A4S8K7K7"/>
<dbReference type="AlphaFoldDB" id="A0A4S8K7K7"/>
<feature type="compositionally biased region" description="Acidic residues" evidence="1">
    <location>
        <begin position="240"/>
        <end position="250"/>
    </location>
</feature>
<name>A0A4S8K7K7_MUSBA</name>
<feature type="compositionally biased region" description="Acidic residues" evidence="1">
    <location>
        <begin position="96"/>
        <end position="135"/>
    </location>
</feature>
<proteinExistence type="predicted"/>
<keyword evidence="3" id="KW-1185">Reference proteome</keyword>
<feature type="region of interest" description="Disordered" evidence="1">
    <location>
        <begin position="212"/>
        <end position="256"/>
    </location>
</feature>
<evidence type="ECO:0000313" key="2">
    <source>
        <dbReference type="EMBL" id="THU70923.1"/>
    </source>
</evidence>
<organism evidence="2 3">
    <name type="scientific">Musa balbisiana</name>
    <name type="common">Banana</name>
    <dbReference type="NCBI Taxonomy" id="52838"/>
    <lineage>
        <taxon>Eukaryota</taxon>
        <taxon>Viridiplantae</taxon>
        <taxon>Streptophyta</taxon>
        <taxon>Embryophyta</taxon>
        <taxon>Tracheophyta</taxon>
        <taxon>Spermatophyta</taxon>
        <taxon>Magnoliopsida</taxon>
        <taxon>Liliopsida</taxon>
        <taxon>Zingiberales</taxon>
        <taxon>Musaceae</taxon>
        <taxon>Musa</taxon>
    </lineage>
</organism>
<feature type="compositionally biased region" description="Acidic residues" evidence="1">
    <location>
        <begin position="214"/>
        <end position="232"/>
    </location>
</feature>
<dbReference type="PANTHER" id="PTHR35286:SF1">
    <property type="entry name" value="EXPRESSED PROTEIN"/>
    <property type="match status" value="1"/>
</dbReference>
<reference evidence="2 3" key="1">
    <citation type="journal article" date="2019" name="Nat. Plants">
        <title>Genome sequencing of Musa balbisiana reveals subgenome evolution and function divergence in polyploid bananas.</title>
        <authorList>
            <person name="Yao X."/>
        </authorList>
    </citation>
    <scope>NUCLEOTIDE SEQUENCE [LARGE SCALE GENOMIC DNA]</scope>
    <source>
        <strain evidence="3">cv. DH-PKW</strain>
        <tissue evidence="2">Leaves</tissue>
    </source>
</reference>
<comment type="caution">
    <text evidence="2">The sequence shown here is derived from an EMBL/GenBank/DDBJ whole genome shotgun (WGS) entry which is preliminary data.</text>
</comment>
<dbReference type="Proteomes" id="UP000317650">
    <property type="component" value="Chromosome 8"/>
</dbReference>
<feature type="region of interest" description="Disordered" evidence="1">
    <location>
        <begin position="66"/>
        <end position="139"/>
    </location>
</feature>
<accession>A0A4S8K7K7</accession>
<gene>
    <name evidence="2" type="ORF">C4D60_Mb08t30110</name>
</gene>